<dbReference type="GeneID" id="91099178"/>
<keyword evidence="2" id="KW-0862">Zinc</keyword>
<evidence type="ECO:0000256" key="7">
    <source>
        <dbReference type="SAM" id="MobiDB-lite"/>
    </source>
</evidence>
<dbReference type="EMBL" id="CP144089">
    <property type="protein sequence ID" value="WWD02335.1"/>
    <property type="molecule type" value="Genomic_DNA"/>
</dbReference>
<dbReference type="GO" id="GO:0006351">
    <property type="term" value="P:DNA-templated transcription"/>
    <property type="evidence" value="ECO:0007669"/>
    <property type="project" value="InterPro"/>
</dbReference>
<accession>A0AAX4KA03</accession>
<dbReference type="SMART" id="SM00906">
    <property type="entry name" value="Fungal_trans"/>
    <property type="match status" value="1"/>
</dbReference>
<evidence type="ECO:0000256" key="3">
    <source>
        <dbReference type="ARBA" id="ARBA00023015"/>
    </source>
</evidence>
<organism evidence="9 10">
    <name type="scientific">Kwoniella europaea PYCC6329</name>
    <dbReference type="NCBI Taxonomy" id="1423913"/>
    <lineage>
        <taxon>Eukaryota</taxon>
        <taxon>Fungi</taxon>
        <taxon>Dikarya</taxon>
        <taxon>Basidiomycota</taxon>
        <taxon>Agaricomycotina</taxon>
        <taxon>Tremellomycetes</taxon>
        <taxon>Tremellales</taxon>
        <taxon>Cryptococcaceae</taxon>
        <taxon>Kwoniella</taxon>
    </lineage>
</organism>
<feature type="domain" description="Xylanolytic transcriptional activator regulatory" evidence="8">
    <location>
        <begin position="270"/>
        <end position="350"/>
    </location>
</feature>
<dbReference type="InterPro" id="IPR051615">
    <property type="entry name" value="Transcr_Regulatory_Elem"/>
</dbReference>
<evidence type="ECO:0000256" key="5">
    <source>
        <dbReference type="ARBA" id="ARBA00023163"/>
    </source>
</evidence>
<dbReference type="RefSeq" id="XP_066080302.1">
    <property type="nucleotide sequence ID" value="XM_066224205.1"/>
</dbReference>
<feature type="compositionally biased region" description="Basic residues" evidence="7">
    <location>
        <begin position="81"/>
        <end position="93"/>
    </location>
</feature>
<protein>
    <recommendedName>
        <fullName evidence="8">Xylanolytic transcriptional activator regulatory domain-containing protein</fullName>
    </recommendedName>
</protein>
<keyword evidence="6" id="KW-0539">Nucleus</keyword>
<evidence type="ECO:0000256" key="1">
    <source>
        <dbReference type="ARBA" id="ARBA00022723"/>
    </source>
</evidence>
<evidence type="ECO:0000256" key="2">
    <source>
        <dbReference type="ARBA" id="ARBA00022833"/>
    </source>
</evidence>
<reference evidence="9 10" key="1">
    <citation type="submission" date="2024-01" db="EMBL/GenBank/DDBJ databases">
        <title>Comparative genomics of Cryptococcus and Kwoniella reveals pathogenesis evolution and contrasting modes of karyotype evolution via chromosome fusion or intercentromeric recombination.</title>
        <authorList>
            <person name="Coelho M.A."/>
            <person name="David-Palma M."/>
            <person name="Shea T."/>
            <person name="Bowers K."/>
            <person name="McGinley-Smith S."/>
            <person name="Mohammad A.W."/>
            <person name="Gnirke A."/>
            <person name="Yurkov A.M."/>
            <person name="Nowrousian M."/>
            <person name="Sun S."/>
            <person name="Cuomo C.A."/>
            <person name="Heitman J."/>
        </authorList>
    </citation>
    <scope>NUCLEOTIDE SEQUENCE [LARGE SCALE GENOMIC DNA]</scope>
    <source>
        <strain evidence="9 10">PYCC6329</strain>
    </source>
</reference>
<dbReference type="Proteomes" id="UP001358614">
    <property type="component" value="Chromosome 1"/>
</dbReference>
<dbReference type="AlphaFoldDB" id="A0AAX4KA03"/>
<dbReference type="KEGG" id="ker:91099178"/>
<keyword evidence="4" id="KW-0238">DNA-binding</keyword>
<dbReference type="GO" id="GO:0003677">
    <property type="term" value="F:DNA binding"/>
    <property type="evidence" value="ECO:0007669"/>
    <property type="project" value="UniProtKB-KW"/>
</dbReference>
<keyword evidence="5" id="KW-0804">Transcription</keyword>
<evidence type="ECO:0000256" key="4">
    <source>
        <dbReference type="ARBA" id="ARBA00023125"/>
    </source>
</evidence>
<dbReference type="CDD" id="cd00067">
    <property type="entry name" value="GAL4"/>
    <property type="match status" value="1"/>
</dbReference>
<evidence type="ECO:0000256" key="6">
    <source>
        <dbReference type="ARBA" id="ARBA00023242"/>
    </source>
</evidence>
<dbReference type="CDD" id="cd12148">
    <property type="entry name" value="fungal_TF_MHR"/>
    <property type="match status" value="1"/>
</dbReference>
<evidence type="ECO:0000313" key="9">
    <source>
        <dbReference type="EMBL" id="WWD02335.1"/>
    </source>
</evidence>
<feature type="region of interest" description="Disordered" evidence="7">
    <location>
        <begin position="602"/>
        <end position="646"/>
    </location>
</feature>
<dbReference type="PANTHER" id="PTHR31313:SF78">
    <property type="entry name" value="TRANSCRIPTION FACTOR DOMAIN-CONTAINING PROTEIN"/>
    <property type="match status" value="1"/>
</dbReference>
<dbReference type="GO" id="GO:0008270">
    <property type="term" value="F:zinc ion binding"/>
    <property type="evidence" value="ECO:0007669"/>
    <property type="project" value="InterPro"/>
</dbReference>
<keyword evidence="3" id="KW-0805">Transcription regulation</keyword>
<gene>
    <name evidence="9" type="ORF">V865_000374</name>
</gene>
<dbReference type="InterPro" id="IPR001138">
    <property type="entry name" value="Zn2Cys6_DnaBD"/>
</dbReference>
<sequence length="801" mass="87734">MLDTTSTSGSQKRVTRACDNCKRYARPVGTRLLYRTDQSAHSRRTKCEAALGAAATESSDNQSCQGCIDNGLTCTFEAPIRKRGPQPGSRKRQNPSSPPTLSSGPEHSRRRQRLQSDTAGADQDDLLRRRDPMAPGPSKAPSFPRHRLQKVPFGGVPSSLIDQLLPLYFTHVHNVWPMIYKPTFNPRTTSAPLLLSMLAIASCVTRPGSNSTSPAEANDDEGSGSFPADRLFLMAETSLRECHNDHRIDLIQSLLLLSLRQTGCGDKQSASMYAGRACSMALNMGLNLVPIGETPTVQTSSMDVIEMEIRSRVYWNTYVLDKTLSEETGRPFLLTYRKTTTPLPSIEELEEYETWPPPNLSATSYIHRDTHIIPRKGYVMSCFAWTCRLGMIVEDILDLDTSCPAPLNDWDREFFERTPIVDVNVVSDRLTRWREALPTNLIVDTNSNLAPLPHHAVGIAWYHTSCILLHSRFIKRTKHGNDLSLSPLVATTASNTYSHAHLARQICSEAAQANIEILSCLDKYQLLKVASSDVLHMLSLTALFEAFETTNSNIQSANLAKTNFAQCCKWLRDFSSSWPAASSHRLFFEGLIKGGLKMATIPSGPVSAHEQHSAVASQTGRRDSGSSDLPLQPEAIPTPTTPDGLRSIRRNLSISEDELNRDDQLQMLSDTATAVSGFNPTSTVLGGTMGISSSPSALFQLPQIYWNSLNTSTNAASNGSSSWDPMDNFDFDSANALGTDTTTGVSVPYGETPGLDTEWHLPFNSGTETSQGPMLASGSDPNAVVQSALMAFMMQAARGSH</sequence>
<feature type="region of interest" description="Disordered" evidence="7">
    <location>
        <begin position="78"/>
        <end position="148"/>
    </location>
</feature>
<dbReference type="Pfam" id="PF04082">
    <property type="entry name" value="Fungal_trans"/>
    <property type="match status" value="1"/>
</dbReference>
<proteinExistence type="predicted"/>
<evidence type="ECO:0000259" key="8">
    <source>
        <dbReference type="SMART" id="SM00906"/>
    </source>
</evidence>
<name>A0AAX4KA03_9TREE</name>
<dbReference type="PANTHER" id="PTHR31313">
    <property type="entry name" value="TY1 ENHANCER ACTIVATOR"/>
    <property type="match status" value="1"/>
</dbReference>
<keyword evidence="1" id="KW-0479">Metal-binding</keyword>
<keyword evidence="10" id="KW-1185">Reference proteome</keyword>
<dbReference type="GO" id="GO:0000981">
    <property type="term" value="F:DNA-binding transcription factor activity, RNA polymerase II-specific"/>
    <property type="evidence" value="ECO:0007669"/>
    <property type="project" value="InterPro"/>
</dbReference>
<dbReference type="InterPro" id="IPR007219">
    <property type="entry name" value="XnlR_reg_dom"/>
</dbReference>
<evidence type="ECO:0000313" key="10">
    <source>
        <dbReference type="Proteomes" id="UP001358614"/>
    </source>
</evidence>